<gene>
    <name evidence="6" type="ORF">D0962_06480</name>
</gene>
<dbReference type="PROSITE" id="PS50104">
    <property type="entry name" value="TIR"/>
    <property type="match status" value="3"/>
</dbReference>
<feature type="repeat" description="WD" evidence="3">
    <location>
        <begin position="972"/>
        <end position="1005"/>
    </location>
</feature>
<feature type="repeat" description="WD" evidence="3">
    <location>
        <begin position="931"/>
        <end position="963"/>
    </location>
</feature>
<dbReference type="PANTHER" id="PTHR22847:SF637">
    <property type="entry name" value="WD REPEAT DOMAIN 5B"/>
    <property type="match status" value="1"/>
</dbReference>
<feature type="domain" description="TIR" evidence="5">
    <location>
        <begin position="7"/>
        <end position="126"/>
    </location>
</feature>
<evidence type="ECO:0000313" key="7">
    <source>
        <dbReference type="Proteomes" id="UP000473574"/>
    </source>
</evidence>
<dbReference type="SMART" id="SM00255">
    <property type="entry name" value="TIR"/>
    <property type="match status" value="3"/>
</dbReference>
<sequence>MSSATFALQDAFISYGRADSKTFASKLNNCLVQQGLEVWFDFDDIPLGVDYQNQIDDGIERSQNFLFVIAPHSVNSPYCRLEVEHALRLGKRIIPLLHVESIDRDTWQSRNPNGTEADWQDYQAKGLHSSFPNMHPIISKINWVYFREGIDDFQTSFQGLLDIFERQQDYVHQHTTLLAQSLAWQRHQRQSQYLLIGQNRQQAERWLRQKFNAEQQAPCEPTALHCEFITESIKNANGLMTDVFLSYSEQDRELMDRLRLALMREGFTTWINRTDIRVGGDFQTEINKGIEEASYMVYLMSPKSLESKYCQQELDYARKLNKKIIPLRMREFDLNLMADDLRAIQFINFVNKNDIDGSAYGRDIAKLVKQLQENGDYYQRHKQLLVKALKWQRNEQNKSLLLRNHSLRHAEAWLKVARKHGQQGLLPLQEEFIKESLQQPPNQSIDVFISYSRADADFARELNEELQVHGKTTWFDQESIVAGAANYKEEIFNGIEGADHFLFIISPRSIQSPYCADEVDYARSLNKRMLTVLHERVNTKELHPALEAIQWIDFHSKKKDFKTNLSTLLRALETDPAYTRFHTRLLVQALDWDQQDRDESLLLRGKARRETETWLLEAEGKTPQPTRLQQDFVTASASEEIRRQRSAIRLQQIGMGVIGCISLVAIALGIIANQARLEAKRNQQEALAQRARAEEQQTIAEDKTVLAQTETSLALFASHQPFEALLEATLAGIAIKNNERTHSDSALVVTTLQQAVFWVQERNRLEGHDGIIWDTAVSNDGQMIASASADGTARVWGINGNQLAEIKVDDTQVLSVAFSPDGERLAMGLENSQIQIRQLGAQNELLTTLEGHTGPITSVAFATDGRTLASASEDKSVRLWQQDGMPLKELTQHIAAVRVVKFSPDGKLLASGADDRSIRLYTPDGKPLKTLRGHNAEVKGLAFSPDSQTLASASWDETIRLWSATGQPIREIRGHNALVYDVSFSPDGKFLASGSWDKTVRTWTLAGEPVATVFGHSAQIHRVHFNEDGLLVSAGGDRTIRLWELDRPLITSLRDHQANVYSVVFSPDDQVIASAGADNNIRLWNRKGEPIKTLSGHDSVIWELSYSPDGEILASASSDYTAKLWDRNGKLLTTLEGHKGPVYAVTFSPDGQFIATGAADRSVYIWRRDGTLVTKIVDFPKDVLSIAFSDDNKTLATSGWAHFVNLWNLDGKLGENADNGKVYEIIYDPDNKINATDRFEGQVPRRIEGHKGWVHKVAYSPDGKTIATASADGTAKLWSTDGKLLNTLEGHKDGVVSIQFSHDEQNDLIATGSYDHTVKLWSLSKGELVTTLRGHQDRVTNLSMSRDKTLIATVGEDDRLLLWDLDLDISGGKTQLLDKMLNQSCNWLEGYLETHDEAPEEIQKYCRQAS</sequence>
<dbReference type="GO" id="GO:0007165">
    <property type="term" value="P:signal transduction"/>
    <property type="evidence" value="ECO:0007669"/>
    <property type="project" value="InterPro"/>
</dbReference>
<dbReference type="InterPro" id="IPR011047">
    <property type="entry name" value="Quinoprotein_ADH-like_sf"/>
</dbReference>
<evidence type="ECO:0000256" key="3">
    <source>
        <dbReference type="PROSITE-ProRule" id="PRU00221"/>
    </source>
</evidence>
<dbReference type="RefSeq" id="WP_163660864.1">
    <property type="nucleotide sequence ID" value="NZ_QZCE01000001.1"/>
</dbReference>
<dbReference type="PROSITE" id="PS00678">
    <property type="entry name" value="WD_REPEATS_1"/>
    <property type="match status" value="2"/>
</dbReference>
<accession>A0A6M0S1R9</accession>
<feature type="repeat" description="WD" evidence="3">
    <location>
        <begin position="1053"/>
        <end position="1085"/>
    </location>
</feature>
<reference evidence="6 7" key="1">
    <citation type="journal article" date="2020" name="Microb. Ecol.">
        <title>Ecogenomics of the Marine Benthic Filamentous Cyanobacterium Adonisia.</title>
        <authorList>
            <person name="Walter J.M."/>
            <person name="Coutinho F.H."/>
            <person name="Leomil L."/>
            <person name="Hargreaves P.I."/>
            <person name="Campeao M.E."/>
            <person name="Vieira V.V."/>
            <person name="Silva B.S."/>
            <person name="Fistarol G.O."/>
            <person name="Salomon P.S."/>
            <person name="Sawabe T."/>
            <person name="Mino S."/>
            <person name="Hosokawa M."/>
            <person name="Miyashita H."/>
            <person name="Maruyama F."/>
            <person name="van Verk M.C."/>
            <person name="Dutilh B.E."/>
            <person name="Thompson C.C."/>
            <person name="Thompson F.L."/>
        </authorList>
    </citation>
    <scope>NUCLEOTIDE SEQUENCE [LARGE SCALE GENOMIC DNA]</scope>
    <source>
        <strain evidence="6 7">CCMR0082</strain>
    </source>
</reference>
<dbReference type="InterPro" id="IPR036322">
    <property type="entry name" value="WD40_repeat_dom_sf"/>
</dbReference>
<dbReference type="CDD" id="cd00200">
    <property type="entry name" value="WD40"/>
    <property type="match status" value="2"/>
</dbReference>
<dbReference type="InterPro" id="IPR035897">
    <property type="entry name" value="Toll_tir_struct_dom_sf"/>
</dbReference>
<dbReference type="InterPro" id="IPR020472">
    <property type="entry name" value="WD40_PAC1"/>
</dbReference>
<dbReference type="InterPro" id="IPR001680">
    <property type="entry name" value="WD40_rpt"/>
</dbReference>
<dbReference type="Gene3D" id="2.130.10.10">
    <property type="entry name" value="YVTN repeat-like/Quinoprotein amine dehydrogenase"/>
    <property type="match status" value="3"/>
</dbReference>
<feature type="repeat" description="WD" evidence="3">
    <location>
        <begin position="1135"/>
        <end position="1166"/>
    </location>
</feature>
<feature type="domain" description="TIR" evidence="5">
    <location>
        <begin position="239"/>
        <end position="371"/>
    </location>
</feature>
<dbReference type="SUPFAM" id="SSF52200">
    <property type="entry name" value="Toll/Interleukin receptor TIR domain"/>
    <property type="match status" value="3"/>
</dbReference>
<feature type="repeat" description="WD" evidence="3">
    <location>
        <begin position="849"/>
        <end position="881"/>
    </location>
</feature>
<keyword evidence="4" id="KW-0175">Coiled coil</keyword>
<evidence type="ECO:0000256" key="2">
    <source>
        <dbReference type="ARBA" id="ARBA00022737"/>
    </source>
</evidence>
<dbReference type="PROSITE" id="PS50294">
    <property type="entry name" value="WD_REPEATS_REGION"/>
    <property type="match status" value="12"/>
</dbReference>
<feature type="repeat" description="WD" evidence="3">
    <location>
        <begin position="1288"/>
        <end position="1331"/>
    </location>
</feature>
<dbReference type="Proteomes" id="UP000473574">
    <property type="component" value="Unassembled WGS sequence"/>
</dbReference>
<feature type="repeat" description="WD" evidence="3">
    <location>
        <begin position="1247"/>
        <end position="1279"/>
    </location>
</feature>
<organism evidence="6 7">
    <name type="scientific">Adonisia turfae CCMR0082</name>
    <dbReference type="NCBI Taxonomy" id="2304604"/>
    <lineage>
        <taxon>Bacteria</taxon>
        <taxon>Bacillati</taxon>
        <taxon>Cyanobacteriota</taxon>
        <taxon>Adonisia</taxon>
        <taxon>Adonisia turfae</taxon>
    </lineage>
</organism>
<feature type="coiled-coil region" evidence="4">
    <location>
        <begin position="674"/>
        <end position="703"/>
    </location>
</feature>
<dbReference type="Pfam" id="PF00400">
    <property type="entry name" value="WD40"/>
    <property type="match status" value="13"/>
</dbReference>
<feature type="domain" description="TIR" evidence="5">
    <location>
        <begin position="443"/>
        <end position="569"/>
    </location>
</feature>
<feature type="repeat" description="WD" evidence="3">
    <location>
        <begin position="1013"/>
        <end position="1046"/>
    </location>
</feature>
<feature type="repeat" description="WD" evidence="3">
    <location>
        <begin position="1332"/>
        <end position="1366"/>
    </location>
</feature>
<keyword evidence="1 3" id="KW-0853">WD repeat</keyword>
<name>A0A6M0S1R9_9CYAN</name>
<dbReference type="PRINTS" id="PR00320">
    <property type="entry name" value="GPROTEINBRPT"/>
</dbReference>
<dbReference type="InterPro" id="IPR000157">
    <property type="entry name" value="TIR_dom"/>
</dbReference>
<protein>
    <submittedName>
        <fullName evidence="6">TIR domain-containing protein</fullName>
    </submittedName>
</protein>
<evidence type="ECO:0000256" key="1">
    <source>
        <dbReference type="ARBA" id="ARBA00022574"/>
    </source>
</evidence>
<dbReference type="Pfam" id="PF13676">
    <property type="entry name" value="TIR_2"/>
    <property type="match status" value="3"/>
</dbReference>
<dbReference type="PROSITE" id="PS50082">
    <property type="entry name" value="WD_REPEATS_2"/>
    <property type="match status" value="12"/>
</dbReference>
<proteinExistence type="predicted"/>
<evidence type="ECO:0000256" key="4">
    <source>
        <dbReference type="SAM" id="Coils"/>
    </source>
</evidence>
<dbReference type="InterPro" id="IPR015943">
    <property type="entry name" value="WD40/YVTN_repeat-like_dom_sf"/>
</dbReference>
<dbReference type="PANTHER" id="PTHR22847">
    <property type="entry name" value="WD40 REPEAT PROTEIN"/>
    <property type="match status" value="1"/>
</dbReference>
<dbReference type="EMBL" id="QZCE01000001">
    <property type="protein sequence ID" value="NEZ62429.1"/>
    <property type="molecule type" value="Genomic_DNA"/>
</dbReference>
<feature type="repeat" description="WD" evidence="3">
    <location>
        <begin position="890"/>
        <end position="921"/>
    </location>
</feature>
<comment type="caution">
    <text evidence="6">The sequence shown here is derived from an EMBL/GenBank/DDBJ whole genome shotgun (WGS) entry which is preliminary data.</text>
</comment>
<evidence type="ECO:0000313" key="6">
    <source>
        <dbReference type="EMBL" id="NEZ62429.1"/>
    </source>
</evidence>
<dbReference type="SMART" id="SM00320">
    <property type="entry name" value="WD40"/>
    <property type="match status" value="14"/>
</dbReference>
<keyword evidence="2" id="KW-0677">Repeat</keyword>
<dbReference type="InterPro" id="IPR019775">
    <property type="entry name" value="WD40_repeat_CS"/>
</dbReference>
<feature type="repeat" description="WD" evidence="3">
    <location>
        <begin position="765"/>
        <end position="806"/>
    </location>
</feature>
<evidence type="ECO:0000259" key="5">
    <source>
        <dbReference type="PROSITE" id="PS50104"/>
    </source>
</evidence>
<dbReference type="SUPFAM" id="SSF50978">
    <property type="entry name" value="WD40 repeat-like"/>
    <property type="match status" value="2"/>
</dbReference>
<feature type="repeat" description="WD" evidence="3">
    <location>
        <begin position="1094"/>
        <end position="1126"/>
    </location>
</feature>
<dbReference type="Gene3D" id="3.40.50.10140">
    <property type="entry name" value="Toll/interleukin-1 receptor homology (TIR) domain"/>
    <property type="match status" value="3"/>
</dbReference>
<dbReference type="SUPFAM" id="SSF50998">
    <property type="entry name" value="Quinoprotein alcohol dehydrogenase-like"/>
    <property type="match status" value="1"/>
</dbReference>